<sequence>MGNEVIDESIDEIDEKSIEPEEAQYKYIIGIDLGTTNSAVSYVDLTITDVEKNKIRFLDIPQLVAPGEIGQRSVLPSFLYIPGSYEMPEGSTSLPWDTDRKYAVGEIAREQGAVVPGRLVSSAKSWLCHTSVDRTSGILPWGEGKDVEKVSPVEASARYLLHIREVWNETIARGREGYDLEEQMVYLTVPASFDEVARELTVKASNQAGLKHIKLMEEPLAAFYAWLYQHEKDWQKIMSPGQLIIVCDVGGGTTDFTIIAVVEGENGLSFNRLSVGEHLMLGGDNMDMTIARNVEAQLCGRPGQLDSKRWHQLTHQCRKAKETLLSEKRDQQEVDIALMGTGGKLIASTLKSSISRTQVEDLIVEGFFPFVSLEDKQKTGSRKGLTEWGLPYVQEPAITKHLAAFWQRSVPILEKETGRTKPFPDFLLFNGGSLTPSIIRNRIHDAVQKWFRDVAGKDWSPRELHNPQPELAVAVGAANYGIARIFDGIKVGAGSPRAYYVEVSYSQGEEKENKSRKAVCLIPRSSEEGFESQLRKPEFEVLTNKPVAFNIFSSSTRIGDKMGDIVMLSEDEIVILPPINTILKYGKKREVIPLPIHLAVCLTEIGTLELWCNSQKTTHRWQLQFDVRLGESPPAQASLSAETFDSETFELVIKEIQNVFEKKGGGNPESLLKHITSILELDRTKWSTPVIRKMADALFKFKKGRSFSPQHEARWLNLLGFCLRPGFGDPMDDWRTREIWKIFLEGLNFDDKHQCRTEWRILWRRVAGGLKAGQQLELYEQLSPSLPIDESKRKKKKYHKTVKGKIFSHEGPEIWMALASLERLPVDNKEMLGNQLLERFSDGALNPKELWALSRLGARIPFHGPLDKVISVREVSIWLNKLMSYNHDATNALAHAWCNWPEAQVTVGETCLLPIKTL</sequence>
<gene>
    <name evidence="4" type="ORF">SCABRO_02934</name>
</gene>
<proteinExistence type="inferred from homology"/>
<evidence type="ECO:0000313" key="5">
    <source>
        <dbReference type="Proteomes" id="UP000030652"/>
    </source>
</evidence>
<dbReference type="Gene3D" id="3.30.420.40">
    <property type="match status" value="2"/>
</dbReference>
<dbReference type="SUPFAM" id="SSF53067">
    <property type="entry name" value="Actin-like ATPase domain"/>
    <property type="match status" value="2"/>
</dbReference>
<evidence type="ECO:0000256" key="1">
    <source>
        <dbReference type="ARBA" id="ARBA00007381"/>
    </source>
</evidence>
<dbReference type="PATRIC" id="fig|237368.3.peg.3178"/>
<evidence type="ECO:0000313" key="4">
    <source>
        <dbReference type="EMBL" id="KHE91254.1"/>
    </source>
</evidence>
<evidence type="ECO:0000256" key="2">
    <source>
        <dbReference type="ARBA" id="ARBA00022741"/>
    </source>
</evidence>
<dbReference type="CDD" id="cd10170">
    <property type="entry name" value="ASKHA_NBD_HSP70"/>
    <property type="match status" value="1"/>
</dbReference>
<dbReference type="Pfam" id="PF12531">
    <property type="entry name" value="DUF3731"/>
    <property type="match status" value="1"/>
</dbReference>
<comment type="caution">
    <text evidence="4">The sequence shown here is derived from an EMBL/GenBank/DDBJ whole genome shotgun (WGS) entry which is preliminary data.</text>
</comment>
<dbReference type="PANTHER" id="PTHR19375">
    <property type="entry name" value="HEAT SHOCK PROTEIN 70KDA"/>
    <property type="match status" value="1"/>
</dbReference>
<dbReference type="InterPro" id="IPR021030">
    <property type="entry name" value="DUF3731"/>
</dbReference>
<dbReference type="GO" id="GO:0005524">
    <property type="term" value="F:ATP binding"/>
    <property type="evidence" value="ECO:0007669"/>
    <property type="project" value="UniProtKB-KW"/>
</dbReference>
<reference evidence="4 5" key="1">
    <citation type="submission" date="2014-10" db="EMBL/GenBank/DDBJ databases">
        <title>Draft genome of anammox bacterium scalindua brodae, obtained using differential coverage binning of sequence data from two enrichment reactors.</title>
        <authorList>
            <person name="Speth D.R."/>
            <person name="Russ L."/>
            <person name="Kartal B."/>
            <person name="Op den Camp H.J."/>
            <person name="Dutilh B.E."/>
            <person name="Jetten M.S."/>
        </authorList>
    </citation>
    <scope>NUCLEOTIDE SEQUENCE [LARGE SCALE GENOMIC DNA]</scope>
    <source>
        <strain evidence="4">RU1</strain>
    </source>
</reference>
<dbReference type="PROSITE" id="PS00297">
    <property type="entry name" value="HSP70_1"/>
    <property type="match status" value="1"/>
</dbReference>
<dbReference type="Gene3D" id="3.90.640.10">
    <property type="entry name" value="Actin, Chain A, domain 4"/>
    <property type="match status" value="1"/>
</dbReference>
<dbReference type="PRINTS" id="PR00301">
    <property type="entry name" value="HEATSHOCK70"/>
</dbReference>
<dbReference type="AlphaFoldDB" id="A0A0B0EF90"/>
<dbReference type="EMBL" id="JRYO01000213">
    <property type="protein sequence ID" value="KHE91254.1"/>
    <property type="molecule type" value="Genomic_DNA"/>
</dbReference>
<dbReference type="Pfam" id="PF00012">
    <property type="entry name" value="HSP70"/>
    <property type="match status" value="1"/>
</dbReference>
<keyword evidence="2" id="KW-0547">Nucleotide-binding</keyword>
<dbReference type="eggNOG" id="COG0443">
    <property type="taxonomic scope" value="Bacteria"/>
</dbReference>
<dbReference type="Proteomes" id="UP000030652">
    <property type="component" value="Unassembled WGS sequence"/>
</dbReference>
<comment type="similarity">
    <text evidence="1">Belongs to the heat shock protein 70 family.</text>
</comment>
<organism evidence="4 5">
    <name type="scientific">Candidatus Scalindua brodae</name>
    <dbReference type="NCBI Taxonomy" id="237368"/>
    <lineage>
        <taxon>Bacteria</taxon>
        <taxon>Pseudomonadati</taxon>
        <taxon>Planctomycetota</taxon>
        <taxon>Candidatus Brocadiia</taxon>
        <taxon>Candidatus Brocadiales</taxon>
        <taxon>Candidatus Scalinduaceae</taxon>
        <taxon>Candidatus Scalindua</taxon>
    </lineage>
</organism>
<dbReference type="InterPro" id="IPR013126">
    <property type="entry name" value="Hsp_70_fam"/>
</dbReference>
<evidence type="ECO:0000256" key="3">
    <source>
        <dbReference type="ARBA" id="ARBA00022840"/>
    </source>
</evidence>
<protein>
    <submittedName>
        <fullName evidence="4">Molecular chaperone DnaK</fullName>
    </submittedName>
</protein>
<dbReference type="InterPro" id="IPR043129">
    <property type="entry name" value="ATPase_NBD"/>
</dbReference>
<accession>A0A0B0EF90</accession>
<dbReference type="InterPro" id="IPR018181">
    <property type="entry name" value="Heat_shock_70_CS"/>
</dbReference>
<keyword evidence="3" id="KW-0067">ATP-binding</keyword>
<dbReference type="GO" id="GO:0140662">
    <property type="term" value="F:ATP-dependent protein folding chaperone"/>
    <property type="evidence" value="ECO:0007669"/>
    <property type="project" value="InterPro"/>
</dbReference>
<name>A0A0B0EF90_9BACT</name>